<evidence type="ECO:0008006" key="3">
    <source>
        <dbReference type="Google" id="ProtNLM"/>
    </source>
</evidence>
<evidence type="ECO:0000313" key="1">
    <source>
        <dbReference type="EMBL" id="KAK2961680.1"/>
    </source>
</evidence>
<keyword evidence="2" id="KW-1185">Reference proteome</keyword>
<evidence type="ECO:0000313" key="2">
    <source>
        <dbReference type="Proteomes" id="UP001281761"/>
    </source>
</evidence>
<protein>
    <recommendedName>
        <fullName evidence="3">Dymeclin</fullName>
    </recommendedName>
</protein>
<dbReference type="Proteomes" id="UP001281761">
    <property type="component" value="Unassembled WGS sequence"/>
</dbReference>
<proteinExistence type="predicted"/>
<reference evidence="1 2" key="1">
    <citation type="journal article" date="2022" name="bioRxiv">
        <title>Genomics of Preaxostyla Flagellates Illuminates Evolutionary Transitions and the Path Towards Mitochondrial Loss.</title>
        <authorList>
            <person name="Novak L.V.F."/>
            <person name="Treitli S.C."/>
            <person name="Pyrih J."/>
            <person name="Halakuc P."/>
            <person name="Pipaliya S.V."/>
            <person name="Vacek V."/>
            <person name="Brzon O."/>
            <person name="Soukal P."/>
            <person name="Eme L."/>
            <person name="Dacks J.B."/>
            <person name="Karnkowska A."/>
            <person name="Elias M."/>
            <person name="Hampl V."/>
        </authorList>
    </citation>
    <scope>NUCLEOTIDE SEQUENCE [LARGE SCALE GENOMIC DNA]</scope>
    <source>
        <strain evidence="1">NAU3</strain>
        <tissue evidence="1">Gut</tissue>
    </source>
</reference>
<organism evidence="1 2">
    <name type="scientific">Blattamonas nauphoetae</name>
    <dbReference type="NCBI Taxonomy" id="2049346"/>
    <lineage>
        <taxon>Eukaryota</taxon>
        <taxon>Metamonada</taxon>
        <taxon>Preaxostyla</taxon>
        <taxon>Oxymonadida</taxon>
        <taxon>Blattamonas</taxon>
    </lineage>
</organism>
<sequence>MLLQSQADPTSQSHAFDSDRLFVSKHAPFLKVNPNSDLSFDKKSTVYCSLVALVKAEYPFDNALQDKTARFLKRLEPTSRDTSDYAAKLMTDLVPSSDGSPSGFIDSIVILLSSPHSAVVGATMMFVYKTTAGSSLTIRCHLVESDLVSKVLASVQPHTLPICGNDEIFDKLITIIIYCLELAYPHYNRNLGIKTAVNQSDHREMIFQKVVLPSSQFISFLITHRHILNEDLFISFVGLLVTHLRICPYHRPTLEFVLTSPIAMAFSSCLSFDEKGYYTETSLSSINYSLRKWTEEGPEVAQSGKRMMQALFSEDIEDTLEQMLMNNKGGYYAISDLFEQTACFGPCRHILTFVHVGVLVVRRFQHNQMSLDHSPMEHGWIGLPSFCPTDSISCFSELDLFFTELDEDVVGLGCLESKLCPQPRIKRTRVKSPSIIVVNEEPFLSFDEYTELSFEVKSVIYSSLVALVKAEYPFHESLQDRAVSFLKNIEKVSRNKEEVDKLVTELVPSSDGSHSSFVESILTLLSSPHSTFVVAALSFLYLTLFYSSTKIRCCLVASDLISNVLATVQPHTLPIAGNETIFDNLSWIIFYCLELATPHFIRNLGVTAAVEKANRREMIFQNVVLPSSDFVTFLIKNLYILNEDLLVTFMILLDKLLEISPFHCPTLEFVLASPIAMAFSICLLFIEDDQTLWYLLTNTKPLLRKWKKEDPEMVQSAKRMIQALFSEGFENTLEQMTMSDEDGDDGFSVVDVCQSVTQLLGSNEKIPEWLHFK</sequence>
<dbReference type="EMBL" id="JARBJD010000015">
    <property type="protein sequence ID" value="KAK2961680.1"/>
    <property type="molecule type" value="Genomic_DNA"/>
</dbReference>
<comment type="caution">
    <text evidence="1">The sequence shown here is derived from an EMBL/GenBank/DDBJ whole genome shotgun (WGS) entry which is preliminary data.</text>
</comment>
<gene>
    <name evidence="1" type="ORF">BLNAU_3478</name>
</gene>
<accession>A0ABQ9YD85</accession>
<name>A0ABQ9YD85_9EUKA</name>